<dbReference type="STRING" id="1735162.PeribacterB2_0717"/>
<evidence type="ECO:0000313" key="2">
    <source>
        <dbReference type="EMBL" id="ALM13390.1"/>
    </source>
</evidence>
<feature type="region of interest" description="Disordered" evidence="1">
    <location>
        <begin position="399"/>
        <end position="425"/>
    </location>
</feature>
<name>A0A0S1SRD4_9BACT</name>
<accession>A0A0S1SRD4</accession>
<protein>
    <submittedName>
        <fullName evidence="2">Uncharacterized protein</fullName>
    </submittedName>
</protein>
<feature type="region of interest" description="Disordered" evidence="1">
    <location>
        <begin position="1"/>
        <end position="24"/>
    </location>
</feature>
<accession>A0A0S1SKP0</accession>
<organism evidence="2 3">
    <name type="scientific">Candidatus Peribacter riflensis</name>
    <dbReference type="NCBI Taxonomy" id="1735162"/>
    <lineage>
        <taxon>Bacteria</taxon>
        <taxon>Candidatus Peregrinibacteriota</taxon>
        <taxon>Candidatus Peribacteria</taxon>
        <taxon>Candidatus Peribacterales</taxon>
        <taxon>Candidatus Peribacteraceae</taxon>
        <taxon>Candidatus Peribacter</taxon>
    </lineage>
</organism>
<accession>A0A0S1SS46</accession>
<accession>A0A0S1SX01</accession>
<dbReference type="EMBL" id="CP013065">
    <property type="protein sequence ID" value="ALM13390.1"/>
    <property type="molecule type" value="Genomic_DNA"/>
</dbReference>
<dbReference type="Proteomes" id="UP000069135">
    <property type="component" value="Chromosome"/>
</dbReference>
<evidence type="ECO:0000313" key="3">
    <source>
        <dbReference type="Proteomes" id="UP000069135"/>
    </source>
</evidence>
<accession>A0A0S1SK57</accession>
<dbReference type="AlphaFoldDB" id="A0A0S1SRD4"/>
<evidence type="ECO:0000256" key="1">
    <source>
        <dbReference type="SAM" id="MobiDB-lite"/>
    </source>
</evidence>
<proteinExistence type="predicted"/>
<reference evidence="2 3" key="2">
    <citation type="journal article" date="2016" name="PeerJ">
        <title>Analysis of five complete genome sequences for members of the class Peribacteria in the recently recognized Peregrinibacteria bacterial phylum.</title>
        <authorList>
            <person name="Anantharaman K."/>
            <person name="Brown C.T."/>
            <person name="Burstein D."/>
            <person name="Castelle C.J."/>
            <person name="Probst A.J."/>
            <person name="Thomas B.C."/>
            <person name="Williams K.H."/>
            <person name="Banfield J.F."/>
        </authorList>
    </citation>
    <scope>NUCLEOTIDE SEQUENCE [LARGE SCALE GENOMIC DNA]</scope>
    <source>
        <strain evidence="2">RIFOXYD1_FULL_PER-ii_59_16</strain>
    </source>
</reference>
<sequence length="425" mass="46856">MRIVPGTNVDLRQTTPSDPSGFRDAGLTPAGIEGLMEFIQEECDQLIARVPQGVMYVAHVPETLQTFSMHRDCITAAPGSISHALPSVRIARREGGRAFGSVPCNAEVYGMGIRCDASTMADATKRDALRHVVRHEILHVVTNRGINPWMRSRNEALAEPLMQGLYGVGSSVEGTLANPDKYGWDASKLQFSGGFAEPDLARATFRVPGPVDALYLSAPLALRGIAVEQVWKIWQVLLTDVEVSGNYPCSAEIRSAILDVLQEDGERVLQNPCFQPVQMGTHVFALSAQDDSCAITVPMQVTPDPTFGLDAQGVFHEHHCTFGGLHNRIPYQLFFHDRANNRIPGIHVDGTLGRKEPMSYQTILDRFTGNPDFQRSLAHVRLGNRMTLEVPGLEPVMLRKSPNDPQVRRAEEWFPEGVSDGRQTQ</sequence>
<gene>
    <name evidence="2" type="ORF">PeribacterD1_0717</name>
</gene>
<dbReference type="KEGG" id="prf:PeribacterA2_0716"/>
<reference evidence="3" key="1">
    <citation type="submission" date="2015-10" db="EMBL/GenBank/DDBJ databases">
        <title>Analysis of five complete genome sequences for members of the class Peribacteria in the recently recognized Peregrinibacteria bacterial phylum.</title>
        <authorList>
            <person name="Anantharaman K."/>
            <person name="Brown C.T."/>
            <person name="Burstein D."/>
            <person name="Castelle C.J."/>
            <person name="Probst A.J."/>
            <person name="Thomas B.C."/>
            <person name="Williams K.H."/>
            <person name="Banfield J.F."/>
        </authorList>
    </citation>
    <scope>NUCLEOTIDE SEQUENCE [LARGE SCALE GENOMIC DNA]</scope>
</reference>